<evidence type="ECO:0000313" key="2">
    <source>
        <dbReference type="EMBL" id="EFA03114.1"/>
    </source>
</evidence>
<dbReference type="InParanoid" id="D6WJP9"/>
<evidence type="ECO:0008006" key="4">
    <source>
        <dbReference type="Google" id="ProtNLM"/>
    </source>
</evidence>
<keyword evidence="3" id="KW-1185">Reference proteome</keyword>
<dbReference type="AlphaFoldDB" id="D6WJP9"/>
<dbReference type="HOGENOM" id="CLU_1216166_0_0_1"/>
<evidence type="ECO:0000313" key="3">
    <source>
        <dbReference type="Proteomes" id="UP000007266"/>
    </source>
</evidence>
<feature type="coiled-coil region" evidence="1">
    <location>
        <begin position="80"/>
        <end position="146"/>
    </location>
</feature>
<organism evidence="2 3">
    <name type="scientific">Tribolium castaneum</name>
    <name type="common">Red flour beetle</name>
    <dbReference type="NCBI Taxonomy" id="7070"/>
    <lineage>
        <taxon>Eukaryota</taxon>
        <taxon>Metazoa</taxon>
        <taxon>Ecdysozoa</taxon>
        <taxon>Arthropoda</taxon>
        <taxon>Hexapoda</taxon>
        <taxon>Insecta</taxon>
        <taxon>Pterygota</taxon>
        <taxon>Neoptera</taxon>
        <taxon>Endopterygota</taxon>
        <taxon>Coleoptera</taxon>
        <taxon>Polyphaga</taxon>
        <taxon>Cucujiformia</taxon>
        <taxon>Tenebrionidae</taxon>
        <taxon>Tenebrionidae incertae sedis</taxon>
        <taxon>Tribolium</taxon>
    </lineage>
</organism>
<accession>D6WJP9</accession>
<dbReference type="Proteomes" id="UP000007266">
    <property type="component" value="Linkage group 5"/>
</dbReference>
<proteinExistence type="predicted"/>
<keyword evidence="1" id="KW-0175">Coiled coil</keyword>
<protein>
    <recommendedName>
        <fullName evidence="4">Kinetochore protein SPC25</fullName>
    </recommendedName>
</protein>
<evidence type="ECO:0000256" key="1">
    <source>
        <dbReference type="SAM" id="Coils"/>
    </source>
</evidence>
<reference evidence="2 3" key="2">
    <citation type="journal article" date="2010" name="Nucleic Acids Res.">
        <title>BeetleBase in 2010: revisions to provide comprehensive genomic information for Tribolium castaneum.</title>
        <authorList>
            <person name="Kim H.S."/>
            <person name="Murphy T."/>
            <person name="Xia J."/>
            <person name="Caragea D."/>
            <person name="Park Y."/>
            <person name="Beeman R.W."/>
            <person name="Lorenzen M.D."/>
            <person name="Butcher S."/>
            <person name="Manak J.R."/>
            <person name="Brown S.J."/>
        </authorList>
    </citation>
    <scope>NUCLEOTIDE SEQUENCE [LARGE SCALE GENOMIC DNA]</scope>
    <source>
        <strain evidence="2 3">Georgia GA2</strain>
    </source>
</reference>
<sequence length="228" mass="26132">MKDQDQDSSLEVSWVSANGMEEELGTVASIHEKNDQEFQSLLDAIEKSNLFKIPDPIEKGHFNKAKQFFLHEQHKVTKSLEAVDDEYKSLLNRKKQLQHDIEDMKKKIESVNAELDECGQKAESVKVNYKQQLKALTVAKEKYEKSFNILLIAEEENNNILKATISFGENKNFQCVLSVNREHKKILGVESKFLQQKEVEDMMDAYNQTNNAATLLCTLKKLALAKSH</sequence>
<dbReference type="KEGG" id="tca:103313202"/>
<reference evidence="2 3" key="1">
    <citation type="journal article" date="2008" name="Nature">
        <title>The genome of the model beetle and pest Tribolium castaneum.</title>
        <authorList>
            <consortium name="Tribolium Genome Sequencing Consortium"/>
            <person name="Richards S."/>
            <person name="Gibbs R.A."/>
            <person name="Weinstock G.M."/>
            <person name="Brown S.J."/>
            <person name="Denell R."/>
            <person name="Beeman R.W."/>
            <person name="Gibbs R."/>
            <person name="Beeman R.W."/>
            <person name="Brown S.J."/>
            <person name="Bucher G."/>
            <person name="Friedrich M."/>
            <person name="Grimmelikhuijzen C.J."/>
            <person name="Klingler M."/>
            <person name="Lorenzen M."/>
            <person name="Richards S."/>
            <person name="Roth S."/>
            <person name="Schroder R."/>
            <person name="Tautz D."/>
            <person name="Zdobnov E.M."/>
            <person name="Muzny D."/>
            <person name="Gibbs R.A."/>
            <person name="Weinstock G.M."/>
            <person name="Attaway T."/>
            <person name="Bell S."/>
            <person name="Buhay C.J."/>
            <person name="Chandrabose M.N."/>
            <person name="Chavez D."/>
            <person name="Clerk-Blankenburg K.P."/>
            <person name="Cree A."/>
            <person name="Dao M."/>
            <person name="Davis C."/>
            <person name="Chacko J."/>
            <person name="Dinh H."/>
            <person name="Dugan-Rocha S."/>
            <person name="Fowler G."/>
            <person name="Garner T.T."/>
            <person name="Garnes J."/>
            <person name="Gnirke A."/>
            <person name="Hawes A."/>
            <person name="Hernandez J."/>
            <person name="Hines S."/>
            <person name="Holder M."/>
            <person name="Hume J."/>
            <person name="Jhangiani S.N."/>
            <person name="Joshi V."/>
            <person name="Khan Z.M."/>
            <person name="Jackson L."/>
            <person name="Kovar C."/>
            <person name="Kowis A."/>
            <person name="Lee S."/>
            <person name="Lewis L.R."/>
            <person name="Margolis J."/>
            <person name="Morgan M."/>
            <person name="Nazareth L.V."/>
            <person name="Nguyen N."/>
            <person name="Okwuonu G."/>
            <person name="Parker D."/>
            <person name="Richards S."/>
            <person name="Ruiz S.J."/>
            <person name="Santibanez J."/>
            <person name="Savard J."/>
            <person name="Scherer S.E."/>
            <person name="Schneider B."/>
            <person name="Sodergren E."/>
            <person name="Tautz D."/>
            <person name="Vattahil S."/>
            <person name="Villasana D."/>
            <person name="White C.S."/>
            <person name="Wright R."/>
            <person name="Park Y."/>
            <person name="Beeman R.W."/>
            <person name="Lord J."/>
            <person name="Oppert B."/>
            <person name="Lorenzen M."/>
            <person name="Brown S."/>
            <person name="Wang L."/>
            <person name="Savard J."/>
            <person name="Tautz D."/>
            <person name="Richards S."/>
            <person name="Weinstock G."/>
            <person name="Gibbs R.A."/>
            <person name="Liu Y."/>
            <person name="Worley K."/>
            <person name="Weinstock G."/>
            <person name="Elsik C.G."/>
            <person name="Reese J.T."/>
            <person name="Elhaik E."/>
            <person name="Landan G."/>
            <person name="Graur D."/>
            <person name="Arensburger P."/>
            <person name="Atkinson P."/>
            <person name="Beeman R.W."/>
            <person name="Beidler J."/>
            <person name="Brown S.J."/>
            <person name="Demuth J.P."/>
            <person name="Drury D.W."/>
            <person name="Du Y.Z."/>
            <person name="Fujiwara H."/>
            <person name="Lorenzen M."/>
            <person name="Maselli V."/>
            <person name="Osanai M."/>
            <person name="Park Y."/>
            <person name="Robertson H.M."/>
            <person name="Tu Z."/>
            <person name="Wang J.J."/>
            <person name="Wang S."/>
            <person name="Richards S."/>
            <person name="Song H."/>
            <person name="Zhang L."/>
            <person name="Sodergren E."/>
            <person name="Werner D."/>
            <person name="Stanke M."/>
            <person name="Morgenstern B."/>
            <person name="Solovyev V."/>
            <person name="Kosarev P."/>
            <person name="Brown G."/>
            <person name="Chen H.C."/>
            <person name="Ermolaeva O."/>
            <person name="Hlavina W."/>
            <person name="Kapustin Y."/>
            <person name="Kiryutin B."/>
            <person name="Kitts P."/>
            <person name="Maglott D."/>
            <person name="Pruitt K."/>
            <person name="Sapojnikov V."/>
            <person name="Souvorov A."/>
            <person name="Mackey A.J."/>
            <person name="Waterhouse R.M."/>
            <person name="Wyder S."/>
            <person name="Zdobnov E.M."/>
            <person name="Zdobnov E.M."/>
            <person name="Wyder S."/>
            <person name="Kriventseva E.V."/>
            <person name="Kadowaki T."/>
            <person name="Bork P."/>
            <person name="Aranda M."/>
            <person name="Bao R."/>
            <person name="Beermann A."/>
            <person name="Berns N."/>
            <person name="Bolognesi R."/>
            <person name="Bonneton F."/>
            <person name="Bopp D."/>
            <person name="Brown S.J."/>
            <person name="Bucher G."/>
            <person name="Butts T."/>
            <person name="Chaumot A."/>
            <person name="Denell R.E."/>
            <person name="Ferrier D.E."/>
            <person name="Friedrich M."/>
            <person name="Gordon C.M."/>
            <person name="Jindra M."/>
            <person name="Klingler M."/>
            <person name="Lan Q."/>
            <person name="Lattorff H.M."/>
            <person name="Laudet V."/>
            <person name="von Levetsow C."/>
            <person name="Liu Z."/>
            <person name="Lutz R."/>
            <person name="Lynch J.A."/>
            <person name="da Fonseca R.N."/>
            <person name="Posnien N."/>
            <person name="Reuter R."/>
            <person name="Roth S."/>
            <person name="Savard J."/>
            <person name="Schinko J.B."/>
            <person name="Schmitt C."/>
            <person name="Schoppmeier M."/>
            <person name="Schroder R."/>
            <person name="Shippy T.D."/>
            <person name="Simonnet F."/>
            <person name="Marques-Souza H."/>
            <person name="Tautz D."/>
            <person name="Tomoyasu Y."/>
            <person name="Trauner J."/>
            <person name="Van der Zee M."/>
            <person name="Vervoort M."/>
            <person name="Wittkopp N."/>
            <person name="Wimmer E.A."/>
            <person name="Yang X."/>
            <person name="Jones A.K."/>
            <person name="Sattelle D.B."/>
            <person name="Ebert P.R."/>
            <person name="Nelson D."/>
            <person name="Scott J.G."/>
            <person name="Beeman R.W."/>
            <person name="Muthukrishnan S."/>
            <person name="Kramer K.J."/>
            <person name="Arakane Y."/>
            <person name="Beeman R.W."/>
            <person name="Zhu Q."/>
            <person name="Hogenkamp D."/>
            <person name="Dixit R."/>
            <person name="Oppert B."/>
            <person name="Jiang H."/>
            <person name="Zou Z."/>
            <person name="Marshall J."/>
            <person name="Elpidina E."/>
            <person name="Vinokurov K."/>
            <person name="Oppert C."/>
            <person name="Zou Z."/>
            <person name="Evans J."/>
            <person name="Lu Z."/>
            <person name="Zhao P."/>
            <person name="Sumathipala N."/>
            <person name="Altincicek B."/>
            <person name="Vilcinskas A."/>
            <person name="Williams M."/>
            <person name="Hultmark D."/>
            <person name="Hetru C."/>
            <person name="Jiang H."/>
            <person name="Grimmelikhuijzen C.J."/>
            <person name="Hauser F."/>
            <person name="Cazzamali G."/>
            <person name="Williamson M."/>
            <person name="Park Y."/>
            <person name="Li B."/>
            <person name="Tanaka Y."/>
            <person name="Predel R."/>
            <person name="Neupert S."/>
            <person name="Schachtner J."/>
            <person name="Verleyen P."/>
            <person name="Raible F."/>
            <person name="Bork P."/>
            <person name="Friedrich M."/>
            <person name="Walden K.K."/>
            <person name="Robertson H.M."/>
            <person name="Angeli S."/>
            <person name="Foret S."/>
            <person name="Bucher G."/>
            <person name="Schuetz S."/>
            <person name="Maleszka R."/>
            <person name="Wimmer E.A."/>
            <person name="Beeman R.W."/>
            <person name="Lorenzen M."/>
            <person name="Tomoyasu Y."/>
            <person name="Miller S.C."/>
            <person name="Grossmann D."/>
            <person name="Bucher G."/>
        </authorList>
    </citation>
    <scope>NUCLEOTIDE SEQUENCE [LARGE SCALE GENOMIC DNA]</scope>
    <source>
        <strain evidence="2 3">Georgia GA2</strain>
    </source>
</reference>
<dbReference type="EMBL" id="KQ971343">
    <property type="protein sequence ID" value="EFA03114.1"/>
    <property type="molecule type" value="Genomic_DNA"/>
</dbReference>
<gene>
    <name evidence="2" type="primary">AUGUSTUS-3.0.2_13024</name>
    <name evidence="2" type="ORF">TcasGA2_TC013024</name>
</gene>
<name>D6WJP9_TRICA</name>